<protein>
    <submittedName>
        <fullName evidence="1">Conserved domain protein</fullName>
    </submittedName>
</protein>
<proteinExistence type="predicted"/>
<comment type="caution">
    <text evidence="1">The sequence shown here is derived from an EMBL/GenBank/DDBJ whole genome shotgun (WGS) entry which is preliminary data.</text>
</comment>
<accession>E9SH58</accession>
<dbReference type="AlphaFoldDB" id="E9SH58"/>
<sequence>MPKSDPRPVIALGAAERNISKADVWGIGVMLTASNVVSSPFKIGRGFAPAVWSNPKFRAENRQKRWGKPTPYTDVFKNNHFARNHKQNNNIPTQSIGA</sequence>
<reference evidence="1 2" key="1">
    <citation type="submission" date="2011-02" db="EMBL/GenBank/DDBJ databases">
        <authorList>
            <person name="Nelson K.E."/>
            <person name="Sutton G."/>
            <person name="Torralba M."/>
            <person name="Durkin S."/>
            <person name="Harkins D."/>
            <person name="Montgomery R."/>
            <person name="Ziemer C."/>
            <person name="Klaassens E."/>
            <person name="Ocuiv P."/>
            <person name="Morrison M."/>
        </authorList>
    </citation>
    <scope>NUCLEOTIDE SEQUENCE [LARGE SCALE GENOMIC DNA]</scope>
    <source>
        <strain evidence="1 2">8</strain>
    </source>
</reference>
<keyword evidence="2" id="KW-1185">Reference proteome</keyword>
<evidence type="ECO:0000313" key="2">
    <source>
        <dbReference type="Proteomes" id="UP000004259"/>
    </source>
</evidence>
<gene>
    <name evidence="1" type="ORF">CUS_7586</name>
</gene>
<dbReference type="Proteomes" id="UP000004259">
    <property type="component" value="Unassembled WGS sequence"/>
</dbReference>
<dbReference type="RefSeq" id="WP_002852734.1">
    <property type="nucleotide sequence ID" value="NZ_ADKM02000130.1"/>
</dbReference>
<dbReference type="EMBL" id="ADKM02000130">
    <property type="protein sequence ID" value="EGC01314.1"/>
    <property type="molecule type" value="Genomic_DNA"/>
</dbReference>
<name>E9SH58_RUMAL</name>
<evidence type="ECO:0000313" key="1">
    <source>
        <dbReference type="EMBL" id="EGC01314.1"/>
    </source>
</evidence>
<organism evidence="1 2">
    <name type="scientific">Ruminococcus albus 8</name>
    <dbReference type="NCBI Taxonomy" id="246199"/>
    <lineage>
        <taxon>Bacteria</taxon>
        <taxon>Bacillati</taxon>
        <taxon>Bacillota</taxon>
        <taxon>Clostridia</taxon>
        <taxon>Eubacteriales</taxon>
        <taxon>Oscillospiraceae</taxon>
        <taxon>Ruminococcus</taxon>
    </lineage>
</organism>